<protein>
    <recommendedName>
        <fullName evidence="4">TnsA endonuclease N-terminal domain-containing protein</fullName>
    </recommendedName>
</protein>
<accession>A0ABY7C396</accession>
<dbReference type="EMBL" id="CP114029">
    <property type="protein sequence ID" value="WAP70067.1"/>
    <property type="molecule type" value="Genomic_DNA"/>
</dbReference>
<gene>
    <name evidence="2" type="ORF">OH818_07985</name>
</gene>
<keyword evidence="3" id="KW-1185">Reference proteome</keyword>
<proteinExistence type="predicted"/>
<feature type="region of interest" description="Disordered" evidence="1">
    <location>
        <begin position="171"/>
        <end position="225"/>
    </location>
</feature>
<evidence type="ECO:0000256" key="1">
    <source>
        <dbReference type="SAM" id="MobiDB-lite"/>
    </source>
</evidence>
<organism evidence="2 3">
    <name type="scientific">Jiella pelagia</name>
    <dbReference type="NCBI Taxonomy" id="2986949"/>
    <lineage>
        <taxon>Bacteria</taxon>
        <taxon>Pseudomonadati</taxon>
        <taxon>Pseudomonadota</taxon>
        <taxon>Alphaproteobacteria</taxon>
        <taxon>Hyphomicrobiales</taxon>
        <taxon>Aurantimonadaceae</taxon>
        <taxon>Jiella</taxon>
    </lineage>
</organism>
<evidence type="ECO:0008006" key="4">
    <source>
        <dbReference type="Google" id="ProtNLM"/>
    </source>
</evidence>
<name>A0ABY7C396_9HYPH</name>
<reference evidence="2" key="1">
    <citation type="submission" date="2022-12" db="EMBL/GenBank/DDBJ databases">
        <title>Jiella pelagia sp. nov., isolated from phosphonate enriched culture of Northwest Pacific surface seawater.</title>
        <authorList>
            <person name="Shin D.Y."/>
            <person name="Hwang C.Y."/>
        </authorList>
    </citation>
    <scope>NUCLEOTIDE SEQUENCE</scope>
    <source>
        <strain evidence="2">HL-NP1</strain>
    </source>
</reference>
<evidence type="ECO:0000313" key="3">
    <source>
        <dbReference type="Proteomes" id="UP001164020"/>
    </source>
</evidence>
<dbReference type="RefSeq" id="WP_268882522.1">
    <property type="nucleotide sequence ID" value="NZ_CP114029.1"/>
</dbReference>
<dbReference type="Proteomes" id="UP001164020">
    <property type="component" value="Chromosome"/>
</dbReference>
<evidence type="ECO:0000313" key="2">
    <source>
        <dbReference type="EMBL" id="WAP70067.1"/>
    </source>
</evidence>
<sequence length="225" mass="25561">MRWALDAPAVEIEKSVADRKPTPKKRGSRIGFVIDPFRRRQIWYESGLEEPLIQVLIAHPAVREIREQQAVSYRDATKMKKHVFDCVVTWRSGSRSAIAIKYHDDVEKSGLRHVLACIERSVGDECADDFRIMTERHVDAVTIRNARLMISCGLDFDHAAQQRVRSCLPGMDAEPPSRGHRPENRHGVARTPCRRGPHPVALPQRTGRPASDARYPFEQQLALKG</sequence>
<feature type="compositionally biased region" description="Basic and acidic residues" evidence="1">
    <location>
        <begin position="175"/>
        <end position="186"/>
    </location>
</feature>